<evidence type="ECO:0000256" key="8">
    <source>
        <dbReference type="ARBA" id="ARBA00023224"/>
    </source>
</evidence>
<dbReference type="Proteomes" id="UP000749559">
    <property type="component" value="Unassembled WGS sequence"/>
</dbReference>
<keyword evidence="2" id="KW-1003">Cell membrane</keyword>
<dbReference type="EMBL" id="CAIIXF020000001">
    <property type="protein sequence ID" value="CAH1773896.1"/>
    <property type="molecule type" value="Genomic_DNA"/>
</dbReference>
<evidence type="ECO:0000256" key="4">
    <source>
        <dbReference type="ARBA" id="ARBA00022989"/>
    </source>
</evidence>
<dbReference type="SUPFAM" id="SSF81321">
    <property type="entry name" value="Family A G protein-coupled receptor-like"/>
    <property type="match status" value="1"/>
</dbReference>
<keyword evidence="4" id="KW-1133">Transmembrane helix</keyword>
<dbReference type="OrthoDB" id="6281677at2759"/>
<evidence type="ECO:0000313" key="10">
    <source>
        <dbReference type="Proteomes" id="UP000749559"/>
    </source>
</evidence>
<dbReference type="InterPro" id="IPR050569">
    <property type="entry name" value="TAAR"/>
</dbReference>
<reference evidence="9" key="1">
    <citation type="submission" date="2022-03" db="EMBL/GenBank/DDBJ databases">
        <authorList>
            <person name="Martin C."/>
        </authorList>
    </citation>
    <scope>NUCLEOTIDE SEQUENCE</scope>
</reference>
<dbReference type="GO" id="GO:0004930">
    <property type="term" value="F:G protein-coupled receptor activity"/>
    <property type="evidence" value="ECO:0007669"/>
    <property type="project" value="UniProtKB-KW"/>
</dbReference>
<dbReference type="PRINTS" id="PR00237">
    <property type="entry name" value="GPCRRHODOPSN"/>
</dbReference>
<dbReference type="AlphaFoldDB" id="A0A8J1U8C0"/>
<evidence type="ECO:0000313" key="9">
    <source>
        <dbReference type="EMBL" id="CAH1773896.1"/>
    </source>
</evidence>
<dbReference type="InterPro" id="IPR017452">
    <property type="entry name" value="GPCR_Rhodpsn_7TM"/>
</dbReference>
<keyword evidence="5" id="KW-0297">G-protein coupled receptor</keyword>
<dbReference type="CDD" id="cd00637">
    <property type="entry name" value="7tm_classA_rhodopsin-like"/>
    <property type="match status" value="1"/>
</dbReference>
<dbReference type="InterPro" id="IPR000276">
    <property type="entry name" value="GPCR_Rhodpsn"/>
</dbReference>
<comment type="caution">
    <text evidence="9">The sequence shown here is derived from an EMBL/GenBank/DDBJ whole genome shotgun (WGS) entry which is preliminary data.</text>
</comment>
<protein>
    <submittedName>
        <fullName evidence="9">Uncharacterized protein</fullName>
    </submittedName>
</protein>
<keyword evidence="3" id="KW-0812">Transmembrane</keyword>
<evidence type="ECO:0000256" key="2">
    <source>
        <dbReference type="ARBA" id="ARBA00022475"/>
    </source>
</evidence>
<dbReference type="GO" id="GO:0005886">
    <property type="term" value="C:plasma membrane"/>
    <property type="evidence" value="ECO:0007669"/>
    <property type="project" value="UniProtKB-SubCell"/>
</dbReference>
<sequence length="376" mass="42569">MASTMDTLMMNTYPNVTNTTSEPSHAEMFYNRHSLVIVCLLCGTSIIANSLLITLIRLMPGKCNSTHLIIINLLFGDLGESTMFLVDEIINEVLKPDSSCFTMIMDALFRLFDTVSILSLLALAINQYIGICRPLHYQSIVTRTRTIIAICFIWVVSLILPFMIVLTPLAHTNWQACPAEHSVFQSAEWIFAIVLIIEVITIVVLYMKALIKVQAYRARQSSYTHCANLEQNRKAFVTTMIVLATLVLTWLPFLMYRFFVFTVMRLVDEKSVTILHSDVYYNFICFLPLINTISDPIIYGVRMHDVQQCIKRKCRNCNGGKNGLHGNGTTCLTHDGTDHHIIYHGGQRLSSPKTRQHSNIELHDIISNPNKYGTGV</sequence>
<dbReference type="PANTHER" id="PTHR24249">
    <property type="entry name" value="HISTAMINE RECEPTOR-RELATED G-PROTEIN COUPLED RECEPTOR"/>
    <property type="match status" value="1"/>
</dbReference>
<evidence type="ECO:0000256" key="1">
    <source>
        <dbReference type="ARBA" id="ARBA00004651"/>
    </source>
</evidence>
<evidence type="ECO:0000256" key="7">
    <source>
        <dbReference type="ARBA" id="ARBA00023170"/>
    </source>
</evidence>
<evidence type="ECO:0000256" key="3">
    <source>
        <dbReference type="ARBA" id="ARBA00022692"/>
    </source>
</evidence>
<organism evidence="9 10">
    <name type="scientific">Owenia fusiformis</name>
    <name type="common">Polychaete worm</name>
    <dbReference type="NCBI Taxonomy" id="6347"/>
    <lineage>
        <taxon>Eukaryota</taxon>
        <taxon>Metazoa</taxon>
        <taxon>Spiralia</taxon>
        <taxon>Lophotrochozoa</taxon>
        <taxon>Annelida</taxon>
        <taxon>Polychaeta</taxon>
        <taxon>Sedentaria</taxon>
        <taxon>Canalipalpata</taxon>
        <taxon>Sabellida</taxon>
        <taxon>Oweniida</taxon>
        <taxon>Oweniidae</taxon>
        <taxon>Owenia</taxon>
    </lineage>
</organism>
<keyword evidence="6" id="KW-0472">Membrane</keyword>
<name>A0A8J1U8C0_OWEFU</name>
<dbReference type="Pfam" id="PF00001">
    <property type="entry name" value="7tm_1"/>
    <property type="match status" value="1"/>
</dbReference>
<dbReference type="Gene3D" id="1.20.1070.10">
    <property type="entry name" value="Rhodopsin 7-helix transmembrane proteins"/>
    <property type="match status" value="1"/>
</dbReference>
<evidence type="ECO:0000256" key="5">
    <source>
        <dbReference type="ARBA" id="ARBA00023040"/>
    </source>
</evidence>
<keyword evidence="7" id="KW-0675">Receptor</keyword>
<proteinExistence type="predicted"/>
<gene>
    <name evidence="9" type="ORF">OFUS_LOCUS1428</name>
</gene>
<accession>A0A8J1U8C0</accession>
<evidence type="ECO:0000256" key="6">
    <source>
        <dbReference type="ARBA" id="ARBA00023136"/>
    </source>
</evidence>
<keyword evidence="10" id="KW-1185">Reference proteome</keyword>
<comment type="subcellular location">
    <subcellularLocation>
        <location evidence="1">Cell membrane</location>
        <topology evidence="1">Multi-pass membrane protein</topology>
    </subcellularLocation>
</comment>
<keyword evidence="8" id="KW-0807">Transducer</keyword>
<dbReference type="PROSITE" id="PS50262">
    <property type="entry name" value="G_PROTEIN_RECEP_F1_2"/>
    <property type="match status" value="1"/>
</dbReference>